<dbReference type="Gene3D" id="3.40.50.1700">
    <property type="entry name" value="Glycoside hydrolase family 3 C-terminal domain"/>
    <property type="match status" value="1"/>
</dbReference>
<sequence length="684" mass="74259">MNIHDKHPCQGAAGASHPLTPPARETALAAGLVDAKNVQLRVDQMTLAEQIGQKIMIDARYFNDNEDAKCFPDMTELPASLKAAISRLHLGGFILFSNNLVSTSQIQALTRELAELGSDNGYRLFIATDNEGGNVFRLPRGEYRAFPGNMALGAIADEATAKRLAFAQGQCMGEDLLSLGINTNFAPVADVNSNQSNPVINVRSYGDSPEQVGILAKETASGLANAGVIASLKHFPGHGDTHIDSHFGLPQVTRSREEAEAIDLLPFRKALAQSTGSRQVPMIMTAHIQYAALDDTKITNSQGKHVVVPATMSRKIQTDLLRHEMGFDGVTITDALDMKAISNNFTHEQVIEYVFNAGVDIALMPINIYSQSDIDRLESLIDLVIKKVESGAIDRKEITESARRIIELKLRYNLTAESIAASEASTIAAASTEFAQSISSTHAASATANVNGLQMSAASRLENAKAIEIDIARQSITLLKNADSIIPLYDKNQKIFIAMPWQEQGEAMKSTFKAEGFLAIDSVKTGELSWQDLCKHLDDCDVLIVGSMSTAVSPVEKDGVVKEFPPEVSLNPPGDPTSSDYLLHVMRYAKRQHKKLIHITLRAPYDVINYDDIADGILATYSYYGVENGIRKGVSLNAVAEIITGKTASTGVLPVNIHNLDSQGNPTELKYPRGFRTDSRNINA</sequence>
<comment type="catalytic activity">
    <reaction evidence="1">
        <text>Hydrolysis of terminal non-reducing N-acetyl-D-hexosamine residues in N-acetyl-beta-D-hexosaminides.</text>
        <dbReference type="EC" id="3.2.1.52"/>
    </reaction>
</comment>
<dbReference type="SUPFAM" id="SSF51445">
    <property type="entry name" value="(Trans)glycosidases"/>
    <property type="match status" value="1"/>
</dbReference>
<dbReference type="PROSITE" id="PS00775">
    <property type="entry name" value="GLYCOSYL_HYDROL_F3"/>
    <property type="match status" value="1"/>
</dbReference>
<keyword evidence="4" id="KW-0378">Hydrolase</keyword>
<dbReference type="InterPro" id="IPR017853">
    <property type="entry name" value="GH"/>
</dbReference>
<dbReference type="EC" id="3.2.1.52" evidence="3"/>
<dbReference type="RefSeq" id="WP_131867117.1">
    <property type="nucleotide sequence ID" value="NZ_SMCR01000011.1"/>
</dbReference>
<evidence type="ECO:0000313" key="9">
    <source>
        <dbReference type="Proteomes" id="UP000295719"/>
    </source>
</evidence>
<dbReference type="OrthoDB" id="9786661at2"/>
<evidence type="ECO:0000256" key="2">
    <source>
        <dbReference type="ARBA" id="ARBA00005336"/>
    </source>
</evidence>
<dbReference type="InterPro" id="IPR036881">
    <property type="entry name" value="Glyco_hydro_3_C_sf"/>
</dbReference>
<evidence type="ECO:0000256" key="3">
    <source>
        <dbReference type="ARBA" id="ARBA00012663"/>
    </source>
</evidence>
<dbReference type="Proteomes" id="UP000295719">
    <property type="component" value="Unassembled WGS sequence"/>
</dbReference>
<evidence type="ECO:0000256" key="6">
    <source>
        <dbReference type="SAM" id="MobiDB-lite"/>
    </source>
</evidence>
<evidence type="ECO:0000256" key="5">
    <source>
        <dbReference type="ARBA" id="ARBA00023295"/>
    </source>
</evidence>
<evidence type="ECO:0000313" key="8">
    <source>
        <dbReference type="EMBL" id="TCV92600.1"/>
    </source>
</evidence>
<evidence type="ECO:0000256" key="1">
    <source>
        <dbReference type="ARBA" id="ARBA00001231"/>
    </source>
</evidence>
<dbReference type="AlphaFoldDB" id="A0A4R3YK33"/>
<evidence type="ECO:0000259" key="7">
    <source>
        <dbReference type="Pfam" id="PF00933"/>
    </source>
</evidence>
<dbReference type="EMBL" id="SMCR01000011">
    <property type="protein sequence ID" value="TCV92600.1"/>
    <property type="molecule type" value="Genomic_DNA"/>
</dbReference>
<proteinExistence type="inferred from homology"/>
<dbReference type="GO" id="GO:0005975">
    <property type="term" value="P:carbohydrate metabolic process"/>
    <property type="evidence" value="ECO:0007669"/>
    <property type="project" value="InterPro"/>
</dbReference>
<gene>
    <name evidence="8" type="ORF">EDC52_11145</name>
</gene>
<comment type="similarity">
    <text evidence="2">Belongs to the glycosyl hydrolase 3 family.</text>
</comment>
<dbReference type="Pfam" id="PF00933">
    <property type="entry name" value="Glyco_hydro_3"/>
    <property type="match status" value="1"/>
</dbReference>
<dbReference type="PANTHER" id="PTHR30480:SF13">
    <property type="entry name" value="BETA-HEXOSAMINIDASE"/>
    <property type="match status" value="1"/>
</dbReference>
<dbReference type="InterPro" id="IPR050226">
    <property type="entry name" value="NagZ_Beta-hexosaminidase"/>
</dbReference>
<dbReference type="PANTHER" id="PTHR30480">
    <property type="entry name" value="BETA-HEXOSAMINIDASE-RELATED"/>
    <property type="match status" value="1"/>
</dbReference>
<dbReference type="InterPro" id="IPR036962">
    <property type="entry name" value="Glyco_hydro_3_N_sf"/>
</dbReference>
<feature type="region of interest" description="Disordered" evidence="6">
    <location>
        <begin position="1"/>
        <end position="20"/>
    </location>
</feature>
<name>A0A4R3YK33_9GAMM</name>
<dbReference type="InterPro" id="IPR019800">
    <property type="entry name" value="Glyco_hydro_3_AS"/>
</dbReference>
<comment type="caution">
    <text evidence="8">The sequence shown here is derived from an EMBL/GenBank/DDBJ whole genome shotgun (WGS) entry which is preliminary data.</text>
</comment>
<protein>
    <recommendedName>
        <fullName evidence="3">beta-N-acetylhexosaminidase</fullName>
        <ecNumber evidence="3">3.2.1.52</ecNumber>
    </recommendedName>
</protein>
<accession>A0A4R3YK33</accession>
<feature type="domain" description="Glycoside hydrolase family 3 N-terminal" evidence="7">
    <location>
        <begin position="47"/>
        <end position="407"/>
    </location>
</feature>
<dbReference type="GO" id="GO:0004563">
    <property type="term" value="F:beta-N-acetylhexosaminidase activity"/>
    <property type="evidence" value="ECO:0007669"/>
    <property type="project" value="UniProtKB-EC"/>
</dbReference>
<keyword evidence="9" id="KW-1185">Reference proteome</keyword>
<dbReference type="GO" id="GO:0009254">
    <property type="term" value="P:peptidoglycan turnover"/>
    <property type="evidence" value="ECO:0007669"/>
    <property type="project" value="TreeGrafter"/>
</dbReference>
<keyword evidence="5" id="KW-0326">Glycosidase</keyword>
<evidence type="ECO:0000256" key="4">
    <source>
        <dbReference type="ARBA" id="ARBA00022801"/>
    </source>
</evidence>
<dbReference type="InterPro" id="IPR001764">
    <property type="entry name" value="Glyco_hydro_3_N"/>
</dbReference>
<reference evidence="8 9" key="1">
    <citation type="submission" date="2019-03" db="EMBL/GenBank/DDBJ databases">
        <title>Genomic Encyclopedia of Type Strains, Phase IV (KMG-IV): sequencing the most valuable type-strain genomes for metagenomic binning, comparative biology and taxonomic classification.</title>
        <authorList>
            <person name="Goeker M."/>
        </authorList>
    </citation>
    <scope>NUCLEOTIDE SEQUENCE [LARGE SCALE GENOMIC DNA]</scope>
    <source>
        <strain evidence="8 9">DSM 19580</strain>
    </source>
</reference>
<dbReference type="Gene3D" id="3.20.20.300">
    <property type="entry name" value="Glycoside hydrolase, family 3, N-terminal domain"/>
    <property type="match status" value="1"/>
</dbReference>
<organism evidence="8 9">
    <name type="scientific">Biostraticola tofi</name>
    <dbReference type="NCBI Taxonomy" id="466109"/>
    <lineage>
        <taxon>Bacteria</taxon>
        <taxon>Pseudomonadati</taxon>
        <taxon>Pseudomonadota</taxon>
        <taxon>Gammaproteobacteria</taxon>
        <taxon>Enterobacterales</taxon>
        <taxon>Bruguierivoracaceae</taxon>
        <taxon>Biostraticola</taxon>
    </lineage>
</organism>